<proteinExistence type="predicted"/>
<dbReference type="RefSeq" id="WP_121154146.1">
    <property type="nucleotide sequence ID" value="NZ_RBKT01000001.1"/>
</dbReference>
<gene>
    <name evidence="2" type="ORF">BDK92_0476</name>
</gene>
<name>A0A495JD17_9ACTN</name>
<feature type="compositionally biased region" description="Basic and acidic residues" evidence="1">
    <location>
        <begin position="120"/>
        <end position="133"/>
    </location>
</feature>
<feature type="compositionally biased region" description="Acidic residues" evidence="1">
    <location>
        <begin position="41"/>
        <end position="51"/>
    </location>
</feature>
<keyword evidence="3" id="KW-1185">Reference proteome</keyword>
<evidence type="ECO:0000313" key="3">
    <source>
        <dbReference type="Proteomes" id="UP000277671"/>
    </source>
</evidence>
<dbReference type="Proteomes" id="UP000277671">
    <property type="component" value="Unassembled WGS sequence"/>
</dbReference>
<protein>
    <submittedName>
        <fullName evidence="2">Uncharacterized protein</fullName>
    </submittedName>
</protein>
<accession>A0A495JD17</accession>
<feature type="compositionally biased region" description="Polar residues" evidence="1">
    <location>
        <begin position="104"/>
        <end position="113"/>
    </location>
</feature>
<organism evidence="2 3">
    <name type="scientific">Micromonospora pisi</name>
    <dbReference type="NCBI Taxonomy" id="589240"/>
    <lineage>
        <taxon>Bacteria</taxon>
        <taxon>Bacillati</taxon>
        <taxon>Actinomycetota</taxon>
        <taxon>Actinomycetes</taxon>
        <taxon>Micromonosporales</taxon>
        <taxon>Micromonosporaceae</taxon>
        <taxon>Micromonospora</taxon>
    </lineage>
</organism>
<evidence type="ECO:0000256" key="1">
    <source>
        <dbReference type="SAM" id="MobiDB-lite"/>
    </source>
</evidence>
<evidence type="ECO:0000313" key="2">
    <source>
        <dbReference type="EMBL" id="RKR86252.1"/>
    </source>
</evidence>
<sequence>MTAKKPSAKGTEAGNAGQGGPESVGPWGTTRGLDQDAPWGVEEDSPLDEGSEPTAVAEGRRGERRAAPSAAAGEDGLGTVEPTRFPEAGPGLTPNAPGHHPFPNDSSTGSLSDNPLEEETGMRPEGVSRREGH</sequence>
<dbReference type="OrthoDB" id="3401056at2"/>
<dbReference type="EMBL" id="RBKT01000001">
    <property type="protein sequence ID" value="RKR86252.1"/>
    <property type="molecule type" value="Genomic_DNA"/>
</dbReference>
<dbReference type="AlphaFoldDB" id="A0A495JD17"/>
<feature type="region of interest" description="Disordered" evidence="1">
    <location>
        <begin position="1"/>
        <end position="133"/>
    </location>
</feature>
<comment type="caution">
    <text evidence="2">The sequence shown here is derived from an EMBL/GenBank/DDBJ whole genome shotgun (WGS) entry which is preliminary data.</text>
</comment>
<reference evidence="2 3" key="1">
    <citation type="submission" date="2018-10" db="EMBL/GenBank/DDBJ databases">
        <title>Sequencing the genomes of 1000 actinobacteria strains.</title>
        <authorList>
            <person name="Klenk H.-P."/>
        </authorList>
    </citation>
    <scope>NUCLEOTIDE SEQUENCE [LARGE SCALE GENOMIC DNA]</scope>
    <source>
        <strain evidence="2 3">DSM 45175</strain>
    </source>
</reference>